<dbReference type="AlphaFoldDB" id="A0A0H3G898"/>
<feature type="transmembrane region" description="Helical" evidence="1">
    <location>
        <begin position="152"/>
        <end position="175"/>
    </location>
</feature>
<accession>A0A0H3G898</accession>
<keyword evidence="3" id="KW-0418">Kinase</keyword>
<dbReference type="Gene3D" id="3.30.565.10">
    <property type="entry name" value="Histidine kinase-like ATPase, C-terminal domain"/>
    <property type="match status" value="1"/>
</dbReference>
<name>A0A0H3G898_LISM4</name>
<feature type="transmembrane region" description="Helical" evidence="1">
    <location>
        <begin position="111"/>
        <end position="132"/>
    </location>
</feature>
<dbReference type="InterPro" id="IPR032834">
    <property type="entry name" value="NatK-like_C"/>
</dbReference>
<evidence type="ECO:0000259" key="2">
    <source>
        <dbReference type="Pfam" id="PF14501"/>
    </source>
</evidence>
<dbReference type="PANTHER" id="PTHR40448">
    <property type="entry name" value="TWO-COMPONENT SENSOR HISTIDINE KINASE"/>
    <property type="match status" value="1"/>
</dbReference>
<evidence type="ECO:0000256" key="1">
    <source>
        <dbReference type="SAM" id="Phobius"/>
    </source>
</evidence>
<dbReference type="GO" id="GO:0016301">
    <property type="term" value="F:kinase activity"/>
    <property type="evidence" value="ECO:0007669"/>
    <property type="project" value="UniProtKB-KW"/>
</dbReference>
<evidence type="ECO:0000313" key="3">
    <source>
        <dbReference type="EMBL" id="AEO05071.1"/>
    </source>
</evidence>
<reference evidence="4" key="1">
    <citation type="submission" date="2010-04" db="EMBL/GenBank/DDBJ databases">
        <title>The genome sequence of Listeria monocytogenes strain 10403S.</title>
        <authorList>
            <consortium name="The Broad Institute Genome Sequencing Platform"/>
            <consortium name="The Broad Institute Genome Sequencing Center for Infectious Disease."/>
            <person name="Borowsky M."/>
            <person name="Borodovsky M."/>
            <person name="Young S.K."/>
            <person name="Zeng Q."/>
            <person name="Koehrsen M."/>
            <person name="Fitzgerald M."/>
            <person name="Wiedmann M."/>
            <person name="Swaminathan B."/>
            <person name="Lauer P."/>
            <person name="Portnoy D."/>
            <person name="Cossart P."/>
            <person name="Buchrieser C."/>
            <person name="Higgins D."/>
            <person name="Abouelleil A."/>
            <person name="Alvarado L."/>
            <person name="Arachchi H.M."/>
            <person name="Berlin A."/>
            <person name="Borenstein D."/>
            <person name="Brown A."/>
            <person name="Chapman S.B."/>
            <person name="Chen Z."/>
            <person name="Dunbar C.D."/>
            <person name="Engels R."/>
            <person name="Freedman E."/>
            <person name="Gearin G."/>
            <person name="Gellesch M."/>
            <person name="Goldberg J."/>
            <person name="Griggs A."/>
            <person name="Gujja S."/>
            <person name="Heilman E."/>
            <person name="Heiman D."/>
            <person name="Howarth C."/>
            <person name="Jen D."/>
            <person name="Larson L."/>
            <person name="Lui A."/>
            <person name="MacDonald J."/>
            <person name="Mehta T."/>
            <person name="Montmayeur A."/>
            <person name="Neiman D."/>
            <person name="Park D."/>
            <person name="Pearson M."/>
            <person name="Priest M."/>
            <person name="Richards J."/>
            <person name="Roberts A."/>
            <person name="Saif S."/>
            <person name="Shea T."/>
            <person name="Shenoy N."/>
            <person name="Sisk P."/>
            <person name="Stolte C."/>
            <person name="Sykes S."/>
            <person name="Walk T."/>
            <person name="White J."/>
            <person name="Yandava C."/>
            <person name="Haas B."/>
            <person name="Nusbaum C."/>
            <person name="Birren B."/>
        </authorList>
    </citation>
    <scope>NUCLEOTIDE SEQUENCE [LARGE SCALE GENOMIC DNA]</scope>
    <source>
        <strain evidence="4">10403S</strain>
    </source>
</reference>
<dbReference type="SMR" id="A0A0H3G898"/>
<dbReference type="PANTHER" id="PTHR40448:SF1">
    <property type="entry name" value="TWO-COMPONENT SENSOR HISTIDINE KINASE"/>
    <property type="match status" value="1"/>
</dbReference>
<proteinExistence type="predicted"/>
<dbReference type="SUPFAM" id="SSF55874">
    <property type="entry name" value="ATPase domain of HSP90 chaperone/DNA topoisomerase II/histidine kinase"/>
    <property type="match status" value="1"/>
</dbReference>
<protein>
    <submittedName>
        <fullName evidence="3">Sensor histidine kinase AgrC</fullName>
    </submittedName>
</protein>
<feature type="transmembrane region" description="Helical" evidence="1">
    <location>
        <begin position="32"/>
        <end position="65"/>
    </location>
</feature>
<dbReference type="InterPro" id="IPR036890">
    <property type="entry name" value="HATPase_C_sf"/>
</dbReference>
<evidence type="ECO:0000313" key="4">
    <source>
        <dbReference type="Proteomes" id="UP000001288"/>
    </source>
</evidence>
<keyword evidence="1" id="KW-0472">Membrane</keyword>
<feature type="transmembrane region" description="Helical" evidence="1">
    <location>
        <begin position="187"/>
        <end position="207"/>
    </location>
</feature>
<feature type="transmembrane region" description="Helical" evidence="1">
    <location>
        <begin position="77"/>
        <end position="99"/>
    </location>
</feature>
<keyword evidence="1" id="KW-0812">Transmembrane</keyword>
<feature type="domain" description="Sensor histidine kinase NatK-like C-terminal" evidence="2">
    <location>
        <begin position="327"/>
        <end position="430"/>
    </location>
</feature>
<dbReference type="Proteomes" id="UP000001288">
    <property type="component" value="Chromosome"/>
</dbReference>
<keyword evidence="3" id="KW-0808">Transferase</keyword>
<feature type="transmembrane region" description="Helical" evidence="1">
    <location>
        <begin position="7"/>
        <end position="26"/>
    </location>
</feature>
<dbReference type="GO" id="GO:0042802">
    <property type="term" value="F:identical protein binding"/>
    <property type="evidence" value="ECO:0007669"/>
    <property type="project" value="TreeGrafter"/>
</dbReference>
<dbReference type="HOGENOM" id="CLU_046138_1_2_9"/>
<gene>
    <name evidence="3" type="ordered locus">LMRG_02479</name>
</gene>
<dbReference type="Pfam" id="PF14501">
    <property type="entry name" value="HATPase_c_5"/>
    <property type="match status" value="1"/>
</dbReference>
<dbReference type="KEGG" id="lmt:LMRG_02479"/>
<dbReference type="RefSeq" id="WP_003721673.1">
    <property type="nucleotide sequence ID" value="NC_017544.1"/>
</dbReference>
<sequence length="431" mass="48582">MFSILMAIIQITGIFIAIQILTNKVFSIKEGLVTIAIAMLAFPLFTLVQYWSMIFVLIVFVSALYWKNKNVVVSASITLVVIILLTISDSIVGFILVPGLNFKYDEIFNELLPTLIYCAGMLANLLVFSFLLRKLIEKVNISRFVEHRKYAYIIFSIVALTVLAFYMNIYAGSIAGFDGSVLKINTLIFTGYTILLIVIVTVVINTATNELKVQNQKEQLEQLQDYVTTLESLHREMRVFRHDYVNILSTLVGYIDNNDMPGLKYYFENNIVPINKTIESNNYKISLLQNIHVIELKGLLAVKLIRAQELKIDAILEVVEPIDKISMDSIDLCKVVGILLDNAVEAALTCENPVIRIAFVKKGDSIIIVFANSLPVNMPPIYKIFEEGFSTKGEGRGLGLASLREIMKKYSHVALDTKVTDREVIQELEIM</sequence>
<keyword evidence="1" id="KW-1133">Transmembrane helix</keyword>
<dbReference type="EMBL" id="CP002002">
    <property type="protein sequence ID" value="AEO05071.1"/>
    <property type="molecule type" value="Genomic_DNA"/>
</dbReference>
<organism evidence="3 4">
    <name type="scientific">Listeria monocytogenes serotype 1/2a (strain 10403S)</name>
    <dbReference type="NCBI Taxonomy" id="393133"/>
    <lineage>
        <taxon>Bacteria</taxon>
        <taxon>Bacillati</taxon>
        <taxon>Bacillota</taxon>
        <taxon>Bacilli</taxon>
        <taxon>Bacillales</taxon>
        <taxon>Listeriaceae</taxon>
        <taxon>Listeria</taxon>
    </lineage>
</organism>